<evidence type="ECO:0000256" key="1">
    <source>
        <dbReference type="SAM" id="MobiDB-lite"/>
    </source>
</evidence>
<accession>D6WKE8</accession>
<evidence type="ECO:0000313" key="2">
    <source>
        <dbReference type="EMBL" id="EFA03589.1"/>
    </source>
</evidence>
<keyword evidence="3" id="KW-1185">Reference proteome</keyword>
<dbReference type="InParanoid" id="D6WKE8"/>
<reference evidence="2 3" key="1">
    <citation type="journal article" date="2008" name="Nature">
        <title>The genome of the model beetle and pest Tribolium castaneum.</title>
        <authorList>
            <consortium name="Tribolium Genome Sequencing Consortium"/>
            <person name="Richards S."/>
            <person name="Gibbs R.A."/>
            <person name="Weinstock G.M."/>
            <person name="Brown S.J."/>
            <person name="Denell R."/>
            <person name="Beeman R.W."/>
            <person name="Gibbs R."/>
            <person name="Beeman R.W."/>
            <person name="Brown S.J."/>
            <person name="Bucher G."/>
            <person name="Friedrich M."/>
            <person name="Grimmelikhuijzen C.J."/>
            <person name="Klingler M."/>
            <person name="Lorenzen M."/>
            <person name="Richards S."/>
            <person name="Roth S."/>
            <person name="Schroder R."/>
            <person name="Tautz D."/>
            <person name="Zdobnov E.M."/>
            <person name="Muzny D."/>
            <person name="Gibbs R.A."/>
            <person name="Weinstock G.M."/>
            <person name="Attaway T."/>
            <person name="Bell S."/>
            <person name="Buhay C.J."/>
            <person name="Chandrabose M.N."/>
            <person name="Chavez D."/>
            <person name="Clerk-Blankenburg K.P."/>
            <person name="Cree A."/>
            <person name="Dao M."/>
            <person name="Davis C."/>
            <person name="Chacko J."/>
            <person name="Dinh H."/>
            <person name="Dugan-Rocha S."/>
            <person name="Fowler G."/>
            <person name="Garner T.T."/>
            <person name="Garnes J."/>
            <person name="Gnirke A."/>
            <person name="Hawes A."/>
            <person name="Hernandez J."/>
            <person name="Hines S."/>
            <person name="Holder M."/>
            <person name="Hume J."/>
            <person name="Jhangiani S.N."/>
            <person name="Joshi V."/>
            <person name="Khan Z.M."/>
            <person name="Jackson L."/>
            <person name="Kovar C."/>
            <person name="Kowis A."/>
            <person name="Lee S."/>
            <person name="Lewis L.R."/>
            <person name="Margolis J."/>
            <person name="Morgan M."/>
            <person name="Nazareth L.V."/>
            <person name="Nguyen N."/>
            <person name="Okwuonu G."/>
            <person name="Parker D."/>
            <person name="Richards S."/>
            <person name="Ruiz S.J."/>
            <person name="Santibanez J."/>
            <person name="Savard J."/>
            <person name="Scherer S.E."/>
            <person name="Schneider B."/>
            <person name="Sodergren E."/>
            <person name="Tautz D."/>
            <person name="Vattahil S."/>
            <person name="Villasana D."/>
            <person name="White C.S."/>
            <person name="Wright R."/>
            <person name="Park Y."/>
            <person name="Beeman R.W."/>
            <person name="Lord J."/>
            <person name="Oppert B."/>
            <person name="Lorenzen M."/>
            <person name="Brown S."/>
            <person name="Wang L."/>
            <person name="Savard J."/>
            <person name="Tautz D."/>
            <person name="Richards S."/>
            <person name="Weinstock G."/>
            <person name="Gibbs R.A."/>
            <person name="Liu Y."/>
            <person name="Worley K."/>
            <person name="Weinstock G."/>
            <person name="Elsik C.G."/>
            <person name="Reese J.T."/>
            <person name="Elhaik E."/>
            <person name="Landan G."/>
            <person name="Graur D."/>
            <person name="Arensburger P."/>
            <person name="Atkinson P."/>
            <person name="Beeman R.W."/>
            <person name="Beidler J."/>
            <person name="Brown S.J."/>
            <person name="Demuth J.P."/>
            <person name="Drury D.W."/>
            <person name="Du Y.Z."/>
            <person name="Fujiwara H."/>
            <person name="Lorenzen M."/>
            <person name="Maselli V."/>
            <person name="Osanai M."/>
            <person name="Park Y."/>
            <person name="Robertson H.M."/>
            <person name="Tu Z."/>
            <person name="Wang J.J."/>
            <person name="Wang S."/>
            <person name="Richards S."/>
            <person name="Song H."/>
            <person name="Zhang L."/>
            <person name="Sodergren E."/>
            <person name="Werner D."/>
            <person name="Stanke M."/>
            <person name="Morgenstern B."/>
            <person name="Solovyev V."/>
            <person name="Kosarev P."/>
            <person name="Brown G."/>
            <person name="Chen H.C."/>
            <person name="Ermolaeva O."/>
            <person name="Hlavina W."/>
            <person name="Kapustin Y."/>
            <person name="Kiryutin B."/>
            <person name="Kitts P."/>
            <person name="Maglott D."/>
            <person name="Pruitt K."/>
            <person name="Sapojnikov V."/>
            <person name="Souvorov A."/>
            <person name="Mackey A.J."/>
            <person name="Waterhouse R.M."/>
            <person name="Wyder S."/>
            <person name="Zdobnov E.M."/>
            <person name="Zdobnov E.M."/>
            <person name="Wyder S."/>
            <person name="Kriventseva E.V."/>
            <person name="Kadowaki T."/>
            <person name="Bork P."/>
            <person name="Aranda M."/>
            <person name="Bao R."/>
            <person name="Beermann A."/>
            <person name="Berns N."/>
            <person name="Bolognesi R."/>
            <person name="Bonneton F."/>
            <person name="Bopp D."/>
            <person name="Brown S.J."/>
            <person name="Bucher G."/>
            <person name="Butts T."/>
            <person name="Chaumot A."/>
            <person name="Denell R.E."/>
            <person name="Ferrier D.E."/>
            <person name="Friedrich M."/>
            <person name="Gordon C.M."/>
            <person name="Jindra M."/>
            <person name="Klingler M."/>
            <person name="Lan Q."/>
            <person name="Lattorff H.M."/>
            <person name="Laudet V."/>
            <person name="von Levetsow C."/>
            <person name="Liu Z."/>
            <person name="Lutz R."/>
            <person name="Lynch J.A."/>
            <person name="da Fonseca R.N."/>
            <person name="Posnien N."/>
            <person name="Reuter R."/>
            <person name="Roth S."/>
            <person name="Savard J."/>
            <person name="Schinko J.B."/>
            <person name="Schmitt C."/>
            <person name="Schoppmeier M."/>
            <person name="Schroder R."/>
            <person name="Shippy T.D."/>
            <person name="Simonnet F."/>
            <person name="Marques-Souza H."/>
            <person name="Tautz D."/>
            <person name="Tomoyasu Y."/>
            <person name="Trauner J."/>
            <person name="Van der Zee M."/>
            <person name="Vervoort M."/>
            <person name="Wittkopp N."/>
            <person name="Wimmer E.A."/>
            <person name="Yang X."/>
            <person name="Jones A.K."/>
            <person name="Sattelle D.B."/>
            <person name="Ebert P.R."/>
            <person name="Nelson D."/>
            <person name="Scott J.G."/>
            <person name="Beeman R.W."/>
            <person name="Muthukrishnan S."/>
            <person name="Kramer K.J."/>
            <person name="Arakane Y."/>
            <person name="Beeman R.W."/>
            <person name="Zhu Q."/>
            <person name="Hogenkamp D."/>
            <person name="Dixit R."/>
            <person name="Oppert B."/>
            <person name="Jiang H."/>
            <person name="Zou Z."/>
            <person name="Marshall J."/>
            <person name="Elpidina E."/>
            <person name="Vinokurov K."/>
            <person name="Oppert C."/>
            <person name="Zou Z."/>
            <person name="Evans J."/>
            <person name="Lu Z."/>
            <person name="Zhao P."/>
            <person name="Sumathipala N."/>
            <person name="Altincicek B."/>
            <person name="Vilcinskas A."/>
            <person name="Williams M."/>
            <person name="Hultmark D."/>
            <person name="Hetru C."/>
            <person name="Jiang H."/>
            <person name="Grimmelikhuijzen C.J."/>
            <person name="Hauser F."/>
            <person name="Cazzamali G."/>
            <person name="Williamson M."/>
            <person name="Park Y."/>
            <person name="Li B."/>
            <person name="Tanaka Y."/>
            <person name="Predel R."/>
            <person name="Neupert S."/>
            <person name="Schachtner J."/>
            <person name="Verleyen P."/>
            <person name="Raible F."/>
            <person name="Bork P."/>
            <person name="Friedrich M."/>
            <person name="Walden K.K."/>
            <person name="Robertson H.M."/>
            <person name="Angeli S."/>
            <person name="Foret S."/>
            <person name="Bucher G."/>
            <person name="Schuetz S."/>
            <person name="Maleszka R."/>
            <person name="Wimmer E.A."/>
            <person name="Beeman R.W."/>
            <person name="Lorenzen M."/>
            <person name="Tomoyasu Y."/>
            <person name="Miller S.C."/>
            <person name="Grossmann D."/>
            <person name="Bucher G."/>
        </authorList>
    </citation>
    <scope>NUCLEOTIDE SEQUENCE [LARGE SCALE GENOMIC DNA]</scope>
    <source>
        <strain evidence="2 3">Georgia GA2</strain>
    </source>
</reference>
<sequence>MPCCRTNCIDIPFSRRAYIRQIQKSRSTKQQISPRRKIDCEDFYRSWFANLSLVSCESRIVLKIKECICRSIGRKRRVSPLSLSAKLRHKLNTRRHDLYRSINPFGTTPEEQIHSALLIISVVSAAMTDLGKIRNNRKYRRLRREQEALNGASLPTTAHIREHHTSTIALDSCVIEKQSKQEIFKHAEIITHNSPTYGQDAFTPNNEDTLQEFN</sequence>
<name>D6WKE8_TRICA</name>
<dbReference type="HOGENOM" id="CLU_1290468_0_0_1"/>
<gene>
    <name evidence="2" type="primary">GLEAN_13672</name>
    <name evidence="2" type="ORF">TcasGA2_TC013672</name>
</gene>
<protein>
    <submittedName>
        <fullName evidence="2">Uncharacterized protein</fullName>
    </submittedName>
</protein>
<dbReference type="EMBL" id="KQ971342">
    <property type="protein sequence ID" value="EFA03589.1"/>
    <property type="molecule type" value="Genomic_DNA"/>
</dbReference>
<dbReference type="AlphaFoldDB" id="D6WKE8"/>
<proteinExistence type="predicted"/>
<evidence type="ECO:0000313" key="3">
    <source>
        <dbReference type="Proteomes" id="UP000007266"/>
    </source>
</evidence>
<organism evidence="2 3">
    <name type="scientific">Tribolium castaneum</name>
    <name type="common">Red flour beetle</name>
    <dbReference type="NCBI Taxonomy" id="7070"/>
    <lineage>
        <taxon>Eukaryota</taxon>
        <taxon>Metazoa</taxon>
        <taxon>Ecdysozoa</taxon>
        <taxon>Arthropoda</taxon>
        <taxon>Hexapoda</taxon>
        <taxon>Insecta</taxon>
        <taxon>Pterygota</taxon>
        <taxon>Neoptera</taxon>
        <taxon>Endopterygota</taxon>
        <taxon>Coleoptera</taxon>
        <taxon>Polyphaga</taxon>
        <taxon>Cucujiformia</taxon>
        <taxon>Tenebrionidae</taxon>
        <taxon>Tenebrionidae incertae sedis</taxon>
        <taxon>Tribolium</taxon>
    </lineage>
</organism>
<dbReference type="Proteomes" id="UP000007266">
    <property type="component" value="Linkage group 5"/>
</dbReference>
<reference evidence="2 3" key="2">
    <citation type="journal article" date="2010" name="Nucleic Acids Res.">
        <title>BeetleBase in 2010: revisions to provide comprehensive genomic information for Tribolium castaneum.</title>
        <authorList>
            <person name="Kim H.S."/>
            <person name="Murphy T."/>
            <person name="Xia J."/>
            <person name="Caragea D."/>
            <person name="Park Y."/>
            <person name="Beeman R.W."/>
            <person name="Lorenzen M.D."/>
            <person name="Butcher S."/>
            <person name="Manak J.R."/>
            <person name="Brown S.J."/>
        </authorList>
    </citation>
    <scope>GENOME REANNOTATION</scope>
    <source>
        <strain evidence="2 3">Georgia GA2</strain>
    </source>
</reference>
<feature type="region of interest" description="Disordered" evidence="1">
    <location>
        <begin position="195"/>
        <end position="214"/>
    </location>
</feature>